<dbReference type="AlphaFoldDB" id="A0A4W3GBG9"/>
<evidence type="ECO:0000313" key="3">
    <source>
        <dbReference type="Ensembl" id="ENSCMIP00000000591.1"/>
    </source>
</evidence>
<dbReference type="Proteomes" id="UP000314986">
    <property type="component" value="Unassembled WGS sequence"/>
</dbReference>
<reference evidence="3" key="5">
    <citation type="submission" date="2025-09" db="UniProtKB">
        <authorList>
            <consortium name="Ensembl"/>
        </authorList>
    </citation>
    <scope>IDENTIFICATION</scope>
</reference>
<evidence type="ECO:0000256" key="1">
    <source>
        <dbReference type="SAM" id="MobiDB-lite"/>
    </source>
</evidence>
<reference evidence="4" key="2">
    <citation type="journal article" date="2007" name="PLoS Biol.">
        <title>Survey sequencing and comparative analysis of the elephant shark (Callorhinchus milii) genome.</title>
        <authorList>
            <person name="Venkatesh B."/>
            <person name="Kirkness E.F."/>
            <person name="Loh Y.H."/>
            <person name="Halpern A.L."/>
            <person name="Lee A.P."/>
            <person name="Johnson J."/>
            <person name="Dandona N."/>
            <person name="Viswanathan L.D."/>
            <person name="Tay A."/>
            <person name="Venter J.C."/>
            <person name="Strausberg R.L."/>
            <person name="Brenner S."/>
        </authorList>
    </citation>
    <scope>NUCLEOTIDE SEQUENCE [LARGE SCALE GENOMIC DNA]</scope>
</reference>
<dbReference type="GO" id="GO:0046540">
    <property type="term" value="C:U4/U6 x U5 tri-snRNP complex"/>
    <property type="evidence" value="ECO:0007669"/>
    <property type="project" value="InterPro"/>
</dbReference>
<dbReference type="InParanoid" id="A0A4W3GBG9"/>
<dbReference type="GO" id="GO:0000398">
    <property type="term" value="P:mRNA splicing, via spliceosome"/>
    <property type="evidence" value="ECO:0007669"/>
    <property type="project" value="InterPro"/>
</dbReference>
<dbReference type="InterPro" id="IPR013881">
    <property type="entry name" value="Pre-mRNA_splic_Prp3_dom"/>
</dbReference>
<evidence type="ECO:0000313" key="4">
    <source>
        <dbReference type="Proteomes" id="UP000314986"/>
    </source>
</evidence>
<dbReference type="Ensembl" id="ENSCMIT00000000638.1">
    <property type="protein sequence ID" value="ENSCMIP00000000591.1"/>
    <property type="gene ID" value="ENSCMIG00000000425.1"/>
</dbReference>
<feature type="region of interest" description="Disordered" evidence="1">
    <location>
        <begin position="37"/>
        <end position="71"/>
    </location>
</feature>
<dbReference type="PANTHER" id="PTHR14212">
    <property type="entry name" value="U4/U6-ASSOCIATED RNA SPLICING FACTOR-RELATED"/>
    <property type="match status" value="1"/>
</dbReference>
<sequence length="114" mass="13019">MNYHGITNLVEHPTQISPPVDTDNPVTLGIYLTKKEQKKLRRQTRREGLKEMQEKIRLGLMPPPEPKGKRERDCVRATTTYPCLAPFPSRGRPRALDSQGVLDPSWGGVWWEIG</sequence>
<name>A0A4W3GBG9_CALMI</name>
<evidence type="ECO:0000259" key="2">
    <source>
        <dbReference type="Pfam" id="PF08572"/>
    </source>
</evidence>
<dbReference type="InterPro" id="IPR027104">
    <property type="entry name" value="Prp3"/>
</dbReference>
<dbReference type="PANTHER" id="PTHR14212:SF0">
    <property type="entry name" value="U4_U6 SMALL NUCLEAR RIBONUCLEOPROTEIN PRP3"/>
    <property type="match status" value="1"/>
</dbReference>
<reference evidence="4" key="3">
    <citation type="journal article" date="2014" name="Nature">
        <title>Elephant shark genome provides unique insights into gnathostome evolution.</title>
        <authorList>
            <consortium name="International Elephant Shark Genome Sequencing Consortium"/>
            <person name="Venkatesh B."/>
            <person name="Lee A.P."/>
            <person name="Ravi V."/>
            <person name="Maurya A.K."/>
            <person name="Lian M.M."/>
            <person name="Swann J.B."/>
            <person name="Ohta Y."/>
            <person name="Flajnik M.F."/>
            <person name="Sutoh Y."/>
            <person name="Kasahara M."/>
            <person name="Hoon S."/>
            <person name="Gangu V."/>
            <person name="Roy S.W."/>
            <person name="Irimia M."/>
            <person name="Korzh V."/>
            <person name="Kondrychyn I."/>
            <person name="Lim Z.W."/>
            <person name="Tay B.H."/>
            <person name="Tohari S."/>
            <person name="Kong K.W."/>
            <person name="Ho S."/>
            <person name="Lorente-Galdos B."/>
            <person name="Quilez J."/>
            <person name="Marques-Bonet T."/>
            <person name="Raney B.J."/>
            <person name="Ingham P.W."/>
            <person name="Tay A."/>
            <person name="Hillier L.W."/>
            <person name="Minx P."/>
            <person name="Boehm T."/>
            <person name="Wilson R.K."/>
            <person name="Brenner S."/>
            <person name="Warren W.C."/>
        </authorList>
    </citation>
    <scope>NUCLEOTIDE SEQUENCE [LARGE SCALE GENOMIC DNA]</scope>
</reference>
<accession>A0A4W3GBG9</accession>
<dbReference type="STRING" id="7868.ENSCMIP00000000591"/>
<reference evidence="3" key="4">
    <citation type="submission" date="2025-08" db="UniProtKB">
        <authorList>
            <consortium name="Ensembl"/>
        </authorList>
    </citation>
    <scope>IDENTIFICATION</scope>
</reference>
<keyword evidence="4" id="KW-1185">Reference proteome</keyword>
<feature type="region of interest" description="Disordered" evidence="1">
    <location>
        <begin position="1"/>
        <end position="22"/>
    </location>
</feature>
<protein>
    <recommendedName>
        <fullName evidence="2">Pre-mRNA-splicing factor 3 domain-containing protein</fullName>
    </recommendedName>
</protein>
<feature type="compositionally biased region" description="Basic and acidic residues" evidence="1">
    <location>
        <begin position="45"/>
        <end position="57"/>
    </location>
</feature>
<dbReference type="GeneTree" id="ENSGT00390000011497"/>
<proteinExistence type="predicted"/>
<reference evidence="4" key="1">
    <citation type="journal article" date="2006" name="Science">
        <title>Ancient noncoding elements conserved in the human genome.</title>
        <authorList>
            <person name="Venkatesh B."/>
            <person name="Kirkness E.F."/>
            <person name="Loh Y.H."/>
            <person name="Halpern A.L."/>
            <person name="Lee A.P."/>
            <person name="Johnson J."/>
            <person name="Dandona N."/>
            <person name="Viswanathan L.D."/>
            <person name="Tay A."/>
            <person name="Venter J.C."/>
            <person name="Strausberg R.L."/>
            <person name="Brenner S."/>
        </authorList>
    </citation>
    <scope>NUCLEOTIDE SEQUENCE [LARGE SCALE GENOMIC DNA]</scope>
</reference>
<feature type="domain" description="Pre-mRNA-splicing factor 3" evidence="2">
    <location>
        <begin position="5"/>
        <end position="69"/>
    </location>
</feature>
<dbReference type="Pfam" id="PF08572">
    <property type="entry name" value="PRP3"/>
    <property type="match status" value="1"/>
</dbReference>
<organism evidence="3 4">
    <name type="scientific">Callorhinchus milii</name>
    <name type="common">Ghost shark</name>
    <dbReference type="NCBI Taxonomy" id="7868"/>
    <lineage>
        <taxon>Eukaryota</taxon>
        <taxon>Metazoa</taxon>
        <taxon>Chordata</taxon>
        <taxon>Craniata</taxon>
        <taxon>Vertebrata</taxon>
        <taxon>Chondrichthyes</taxon>
        <taxon>Holocephali</taxon>
        <taxon>Chimaeriformes</taxon>
        <taxon>Callorhinchidae</taxon>
        <taxon>Callorhinchus</taxon>
    </lineage>
</organism>